<comment type="similarity">
    <text evidence="1">Belongs to the pseudomonas-type ThrB family.</text>
</comment>
<proteinExistence type="inferred from homology"/>
<dbReference type="PANTHER" id="PTHR21064">
    <property type="entry name" value="AMINOGLYCOSIDE PHOSPHOTRANSFERASE DOMAIN-CONTAINING PROTEIN-RELATED"/>
    <property type="match status" value="1"/>
</dbReference>
<evidence type="ECO:0000259" key="2">
    <source>
        <dbReference type="Pfam" id="PF01636"/>
    </source>
</evidence>
<dbReference type="InterPro" id="IPR002575">
    <property type="entry name" value="Aminoglycoside_PTrfase"/>
</dbReference>
<organism evidence="3 4">
    <name type="scientific">Oceanirhabdus seepicola</name>
    <dbReference type="NCBI Taxonomy" id="2828781"/>
    <lineage>
        <taxon>Bacteria</taxon>
        <taxon>Bacillati</taxon>
        <taxon>Bacillota</taxon>
        <taxon>Clostridia</taxon>
        <taxon>Eubacteriales</taxon>
        <taxon>Clostridiaceae</taxon>
        <taxon>Oceanirhabdus</taxon>
    </lineage>
</organism>
<reference evidence="3" key="1">
    <citation type="journal article" date="2021" name="mSystems">
        <title>Bacteria and Archaea Synergistically Convert Glycine Betaine to Biogenic Methane in the Formosa Cold Seep of the South China Sea.</title>
        <authorList>
            <person name="Li L."/>
            <person name="Zhang W."/>
            <person name="Zhang S."/>
            <person name="Song L."/>
            <person name="Sun Q."/>
            <person name="Zhang H."/>
            <person name="Xiang H."/>
            <person name="Dong X."/>
        </authorList>
    </citation>
    <scope>NUCLEOTIDE SEQUENCE</scope>
    <source>
        <strain evidence="3">ZWT</strain>
    </source>
</reference>
<reference evidence="3" key="2">
    <citation type="submission" date="2021-04" db="EMBL/GenBank/DDBJ databases">
        <authorList>
            <person name="Dong X."/>
        </authorList>
    </citation>
    <scope>NUCLEOTIDE SEQUENCE</scope>
    <source>
        <strain evidence="3">ZWT</strain>
    </source>
</reference>
<evidence type="ECO:0000256" key="1">
    <source>
        <dbReference type="ARBA" id="ARBA00038240"/>
    </source>
</evidence>
<sequence length="332" mass="39228">MEKHIKELFTDKILEKCALAFGLKLDEVTYIGGFENFVYGFKRNEKEYILRIGHSDHREYDMITAELDWVNFLAENKADVSTPIKSIKGKLVEIVKVGDGSYFTVTTYEKAKGGRPTKENIGDDFCFEYGRAIGKLHNLTKKYKVTEGIPKRYEWHEDILFQDGTSFLPKEDKYIWEKYNELIKYLKALPIDVDSYGLIHTDIHFGNFFVNHNKITIFDFDDCSYKWFISDIAIAIFYLTAFGMDSDKRNSFVKEFLSSFMKGYNVENKLDKFWLKELKNFIKLREFTIYIVIHRSFDANNLPEWASQYKSDFKRRLEKNIPLIDLDFLEIK</sequence>
<dbReference type="AlphaFoldDB" id="A0A9J6P749"/>
<accession>A0A9J6P749</accession>
<gene>
    <name evidence="3" type="ORF">KDK92_18760</name>
</gene>
<dbReference type="PANTHER" id="PTHR21064:SF6">
    <property type="entry name" value="AMINOGLYCOSIDE PHOSPHOTRANSFERASE DOMAIN-CONTAINING PROTEIN"/>
    <property type="match status" value="1"/>
</dbReference>
<dbReference type="Proteomes" id="UP001056429">
    <property type="component" value="Unassembled WGS sequence"/>
</dbReference>
<dbReference type="GO" id="GO:0009088">
    <property type="term" value="P:threonine biosynthetic process"/>
    <property type="evidence" value="ECO:0007669"/>
    <property type="project" value="TreeGrafter"/>
</dbReference>
<dbReference type="SUPFAM" id="SSF56112">
    <property type="entry name" value="Protein kinase-like (PK-like)"/>
    <property type="match status" value="1"/>
</dbReference>
<dbReference type="EMBL" id="JAGSOJ010000004">
    <property type="protein sequence ID" value="MCM1991785.1"/>
    <property type="molecule type" value="Genomic_DNA"/>
</dbReference>
<dbReference type="InterPro" id="IPR050249">
    <property type="entry name" value="Pseudomonas-type_ThrB"/>
</dbReference>
<dbReference type="Gene3D" id="3.90.1200.10">
    <property type="match status" value="1"/>
</dbReference>
<comment type="caution">
    <text evidence="3">The sequence shown here is derived from an EMBL/GenBank/DDBJ whole genome shotgun (WGS) entry which is preliminary data.</text>
</comment>
<dbReference type="GO" id="GO:0004413">
    <property type="term" value="F:homoserine kinase activity"/>
    <property type="evidence" value="ECO:0007669"/>
    <property type="project" value="TreeGrafter"/>
</dbReference>
<dbReference type="Pfam" id="PF01636">
    <property type="entry name" value="APH"/>
    <property type="match status" value="1"/>
</dbReference>
<keyword evidence="4" id="KW-1185">Reference proteome</keyword>
<evidence type="ECO:0000313" key="3">
    <source>
        <dbReference type="EMBL" id="MCM1991785.1"/>
    </source>
</evidence>
<dbReference type="Gene3D" id="3.30.200.20">
    <property type="entry name" value="Phosphorylase Kinase, domain 1"/>
    <property type="match status" value="1"/>
</dbReference>
<feature type="domain" description="Aminoglycoside phosphotransferase" evidence="2">
    <location>
        <begin position="32"/>
        <end position="241"/>
    </location>
</feature>
<dbReference type="RefSeq" id="WP_250860924.1">
    <property type="nucleotide sequence ID" value="NZ_JAGSOJ010000004.1"/>
</dbReference>
<evidence type="ECO:0000313" key="4">
    <source>
        <dbReference type="Proteomes" id="UP001056429"/>
    </source>
</evidence>
<protein>
    <submittedName>
        <fullName evidence="3">Phosphotransferase</fullName>
    </submittedName>
</protein>
<name>A0A9J6P749_9CLOT</name>
<dbReference type="InterPro" id="IPR011009">
    <property type="entry name" value="Kinase-like_dom_sf"/>
</dbReference>